<dbReference type="AlphaFoldDB" id="A0A9Q0BVW9"/>
<keyword evidence="2" id="KW-1185">Reference proteome</keyword>
<evidence type="ECO:0000313" key="1">
    <source>
        <dbReference type="EMBL" id="KAI8045845.1"/>
    </source>
</evidence>
<proteinExistence type="predicted"/>
<protein>
    <submittedName>
        <fullName evidence="1">Uncharacterized protein</fullName>
    </submittedName>
</protein>
<comment type="caution">
    <text evidence="1">The sequence shown here is derived from an EMBL/GenBank/DDBJ whole genome shotgun (WGS) entry which is preliminary data.</text>
</comment>
<gene>
    <name evidence="1" type="ORF">M5D96_002034</name>
</gene>
<name>A0A9Q0BVW9_9MUSC</name>
<dbReference type="EMBL" id="JAMKOV010000001">
    <property type="protein sequence ID" value="KAI8045845.1"/>
    <property type="molecule type" value="Genomic_DNA"/>
</dbReference>
<organism evidence="1 2">
    <name type="scientific">Drosophila gunungcola</name>
    <name type="common">fruit fly</name>
    <dbReference type="NCBI Taxonomy" id="103775"/>
    <lineage>
        <taxon>Eukaryota</taxon>
        <taxon>Metazoa</taxon>
        <taxon>Ecdysozoa</taxon>
        <taxon>Arthropoda</taxon>
        <taxon>Hexapoda</taxon>
        <taxon>Insecta</taxon>
        <taxon>Pterygota</taxon>
        <taxon>Neoptera</taxon>
        <taxon>Endopterygota</taxon>
        <taxon>Diptera</taxon>
        <taxon>Brachycera</taxon>
        <taxon>Muscomorpha</taxon>
        <taxon>Ephydroidea</taxon>
        <taxon>Drosophilidae</taxon>
        <taxon>Drosophila</taxon>
        <taxon>Sophophora</taxon>
    </lineage>
</organism>
<sequence length="81" mass="9162">LGANKRSRDLGINQARVCRAYPGDILEALFGFWQPRSRIHLADTDSTLLDAKRGEPISKRIVATNKLQNWLNLSRRVVCSI</sequence>
<dbReference type="Proteomes" id="UP001059596">
    <property type="component" value="Chromosome 3R"/>
</dbReference>
<accession>A0A9Q0BVW9</accession>
<evidence type="ECO:0000313" key="2">
    <source>
        <dbReference type="Proteomes" id="UP001059596"/>
    </source>
</evidence>
<feature type="non-terminal residue" evidence="1">
    <location>
        <position position="1"/>
    </location>
</feature>
<reference evidence="1" key="1">
    <citation type="journal article" date="2023" name="Genome Biol. Evol.">
        <title>Long-read-based Genome Assembly of Drosophila gunungcola Reveals Fewer Chemosensory Genes in Flower-breeding Species.</title>
        <authorList>
            <person name="Negi A."/>
            <person name="Liao B.Y."/>
            <person name="Yeh S.D."/>
        </authorList>
    </citation>
    <scope>NUCLEOTIDE SEQUENCE</scope>
    <source>
        <strain evidence="1">Sukarami</strain>
    </source>
</reference>